<gene>
    <name evidence="1" type="primary">smg</name>
    <name evidence="2" type="ORF">ACFPP7_02415</name>
</gene>
<dbReference type="Pfam" id="PF04361">
    <property type="entry name" value="DUF494"/>
    <property type="match status" value="1"/>
</dbReference>
<dbReference type="PANTHER" id="PTHR38692:SF1">
    <property type="entry name" value="PROTEIN SMG"/>
    <property type="match status" value="1"/>
</dbReference>
<comment type="caution">
    <text evidence="2">The sequence shown here is derived from an EMBL/GenBank/DDBJ whole genome shotgun (WGS) entry which is preliminary data.</text>
</comment>
<comment type="similarity">
    <text evidence="1">Belongs to the Smg family.</text>
</comment>
<name>A0ABW0Q5T3_9BURK</name>
<evidence type="ECO:0000256" key="1">
    <source>
        <dbReference type="HAMAP-Rule" id="MF_00598"/>
    </source>
</evidence>
<evidence type="ECO:0000313" key="3">
    <source>
        <dbReference type="Proteomes" id="UP001596084"/>
    </source>
</evidence>
<evidence type="ECO:0000313" key="2">
    <source>
        <dbReference type="EMBL" id="MFC5519773.1"/>
    </source>
</evidence>
<proteinExistence type="inferred from homology"/>
<sequence>MFEVLVYVYENYWQGDACPELRQLGRKLTAAGFDAEEIQAALVWLEGLNTAAQVTQIGLPAKAPSGTAKSLSTPSASSGIQPQSAHSLRVYSIAEQTHLGAQSLGFVSFLETAGVLPPHMREIVIDRAMAAPGEPVTLDDLKIIVLMVYWSFGEEPDALVLDELCDDTEFRVAH</sequence>
<dbReference type="EMBL" id="JBHSMX010000004">
    <property type="protein sequence ID" value="MFC5519773.1"/>
    <property type="molecule type" value="Genomic_DNA"/>
</dbReference>
<dbReference type="InterPro" id="IPR007456">
    <property type="entry name" value="Smg"/>
</dbReference>
<keyword evidence="3" id="KW-1185">Reference proteome</keyword>
<protein>
    <recommendedName>
        <fullName evidence="1">Protein Smg homolog</fullName>
    </recommendedName>
</protein>
<dbReference type="RefSeq" id="WP_068834907.1">
    <property type="nucleotide sequence ID" value="NZ_JBHSMX010000004.1"/>
</dbReference>
<dbReference type="Proteomes" id="UP001596084">
    <property type="component" value="Unassembled WGS sequence"/>
</dbReference>
<accession>A0ABW0Q5T3</accession>
<dbReference type="PANTHER" id="PTHR38692">
    <property type="entry name" value="PROTEIN SMG"/>
    <property type="match status" value="1"/>
</dbReference>
<reference evidence="3" key="1">
    <citation type="journal article" date="2019" name="Int. J. Syst. Evol. Microbiol.">
        <title>The Global Catalogue of Microorganisms (GCM) 10K type strain sequencing project: providing services to taxonomists for standard genome sequencing and annotation.</title>
        <authorList>
            <consortium name="The Broad Institute Genomics Platform"/>
            <consortium name="The Broad Institute Genome Sequencing Center for Infectious Disease"/>
            <person name="Wu L."/>
            <person name="Ma J."/>
        </authorList>
    </citation>
    <scope>NUCLEOTIDE SEQUENCE [LARGE SCALE GENOMIC DNA]</scope>
    <source>
        <strain evidence="3">CGMCC 4.7277</strain>
    </source>
</reference>
<dbReference type="HAMAP" id="MF_00598">
    <property type="entry name" value="Smg"/>
    <property type="match status" value="1"/>
</dbReference>
<organism evidence="2 3">
    <name type="scientific">Polaromonas jejuensis</name>
    <dbReference type="NCBI Taxonomy" id="457502"/>
    <lineage>
        <taxon>Bacteria</taxon>
        <taxon>Pseudomonadati</taxon>
        <taxon>Pseudomonadota</taxon>
        <taxon>Betaproteobacteria</taxon>
        <taxon>Burkholderiales</taxon>
        <taxon>Comamonadaceae</taxon>
        <taxon>Polaromonas</taxon>
    </lineage>
</organism>